<sequence>MKAKRRTISDNWDTGEDLVLATSISNGEDLAPIVRVAFEMGWPEVLLQQLKTVMKKKEVEIEELCKTHYEEFIQAVDELRGVLVDAEELKSELYSDNFKLQEVGTALLGKVEELLELYSVKKSVIEAIKMGRSCLQVLDLCAKFNGHITDGQFYPALKTDREKLLTDHTC</sequence>
<proteinExistence type="predicted"/>
<accession>A0ACB9N251</accession>
<dbReference type="Proteomes" id="UP001057402">
    <property type="component" value="Chromosome 8"/>
</dbReference>
<comment type="caution">
    <text evidence="1">The sequence shown here is derived from an EMBL/GenBank/DDBJ whole genome shotgun (WGS) entry which is preliminary data.</text>
</comment>
<name>A0ACB9N251_9MYRT</name>
<protein>
    <submittedName>
        <fullName evidence="1">Uncharacterized protein</fullName>
    </submittedName>
</protein>
<keyword evidence="2" id="KW-1185">Reference proteome</keyword>
<dbReference type="EMBL" id="CM042887">
    <property type="protein sequence ID" value="KAI4330554.1"/>
    <property type="molecule type" value="Genomic_DNA"/>
</dbReference>
<gene>
    <name evidence="1" type="ORF">MLD38_028833</name>
</gene>
<evidence type="ECO:0000313" key="2">
    <source>
        <dbReference type="Proteomes" id="UP001057402"/>
    </source>
</evidence>
<organism evidence="1 2">
    <name type="scientific">Melastoma candidum</name>
    <dbReference type="NCBI Taxonomy" id="119954"/>
    <lineage>
        <taxon>Eukaryota</taxon>
        <taxon>Viridiplantae</taxon>
        <taxon>Streptophyta</taxon>
        <taxon>Embryophyta</taxon>
        <taxon>Tracheophyta</taxon>
        <taxon>Spermatophyta</taxon>
        <taxon>Magnoliopsida</taxon>
        <taxon>eudicotyledons</taxon>
        <taxon>Gunneridae</taxon>
        <taxon>Pentapetalae</taxon>
        <taxon>rosids</taxon>
        <taxon>malvids</taxon>
        <taxon>Myrtales</taxon>
        <taxon>Melastomataceae</taxon>
        <taxon>Melastomatoideae</taxon>
        <taxon>Melastomateae</taxon>
        <taxon>Melastoma</taxon>
    </lineage>
</organism>
<evidence type="ECO:0000313" key="1">
    <source>
        <dbReference type="EMBL" id="KAI4330554.1"/>
    </source>
</evidence>
<reference evidence="2" key="1">
    <citation type="journal article" date="2023" name="Front. Plant Sci.">
        <title>Chromosomal-level genome assembly of Melastoma candidum provides insights into trichome evolution.</title>
        <authorList>
            <person name="Zhong Y."/>
            <person name="Wu W."/>
            <person name="Sun C."/>
            <person name="Zou P."/>
            <person name="Liu Y."/>
            <person name="Dai S."/>
            <person name="Zhou R."/>
        </authorList>
    </citation>
    <scope>NUCLEOTIDE SEQUENCE [LARGE SCALE GENOMIC DNA]</scope>
</reference>